<keyword evidence="1" id="KW-0732">Signal</keyword>
<proteinExistence type="predicted"/>
<name>A0A2K5ATL5_CAEEL</name>
<dbReference type="InParanoid" id="A0A2K5ATL5"/>
<dbReference type="EMBL" id="BX284601">
    <property type="protein sequence ID" value="SPC47103.1"/>
    <property type="molecule type" value="Genomic_DNA"/>
</dbReference>
<feature type="chain" id="PRO_5014454607" evidence="1">
    <location>
        <begin position="20"/>
        <end position="87"/>
    </location>
</feature>
<reference evidence="2 3" key="1">
    <citation type="journal article" date="1998" name="Science">
        <title>Genome sequence of the nematode C. elegans: a platform for investigating biology.</title>
        <authorList>
            <consortium name="The C. elegans sequencing consortium"/>
            <person name="Sulson J.E."/>
            <person name="Waterston R."/>
        </authorList>
    </citation>
    <scope>NUCLEOTIDE SEQUENCE [LARGE SCALE GENOMIC DNA]</scope>
    <source>
        <strain evidence="2 3">Bristol N2</strain>
    </source>
</reference>
<organism evidence="2 3">
    <name type="scientific">Caenorhabditis elegans</name>
    <dbReference type="NCBI Taxonomy" id="6239"/>
    <lineage>
        <taxon>Eukaryota</taxon>
        <taxon>Metazoa</taxon>
        <taxon>Ecdysozoa</taxon>
        <taxon>Nematoda</taxon>
        <taxon>Chromadorea</taxon>
        <taxon>Rhabditida</taxon>
        <taxon>Rhabditina</taxon>
        <taxon>Rhabditomorpha</taxon>
        <taxon>Rhabditoidea</taxon>
        <taxon>Rhabditidae</taxon>
        <taxon>Peloderinae</taxon>
        <taxon>Caenorhabditis</taxon>
    </lineage>
</organism>
<evidence type="ECO:0000256" key="1">
    <source>
        <dbReference type="SAM" id="SignalP"/>
    </source>
</evidence>
<accession>A0A2K5ATL5</accession>
<keyword evidence="3" id="KW-1185">Reference proteome</keyword>
<dbReference type="AlphaFoldDB" id="A0A2K5ATL5"/>
<sequence length="87" mass="10344">MIPQLILSILLLLPFPTFQQENYQEISIFPPSTWHQHVHDPYHVYYNGNHHNGGRVIDHRNDQVRTSHGHFHTCEGWTCHSDFTNRK</sequence>
<dbReference type="Proteomes" id="UP000001940">
    <property type="component" value="Chromosome I"/>
</dbReference>
<dbReference type="Bgee" id="WBGene00284845">
    <property type="expression patterns" value="Expressed in embryo and 2 other cell types or tissues"/>
</dbReference>
<protein>
    <submittedName>
        <fullName evidence="2">Secreted protein</fullName>
    </submittedName>
</protein>
<evidence type="ECO:0000313" key="3">
    <source>
        <dbReference type="Proteomes" id="UP000001940"/>
    </source>
</evidence>
<evidence type="ECO:0000313" key="4">
    <source>
        <dbReference type="WormBase" id="Y71F9AR.10"/>
    </source>
</evidence>
<dbReference type="AGR" id="WB:WBGene00284845"/>
<feature type="signal peptide" evidence="1">
    <location>
        <begin position="1"/>
        <end position="19"/>
    </location>
</feature>
<gene>
    <name evidence="2" type="ORF">CELE_Y71F9AR.10</name>
    <name evidence="2 4" type="ORF">Y71F9AR.10</name>
</gene>
<evidence type="ECO:0000313" key="2">
    <source>
        <dbReference type="EMBL" id="SPC47103.1"/>
    </source>
</evidence>
<dbReference type="WormBase" id="Y71F9AR.10">
    <property type="protein sequence ID" value="CE52497"/>
    <property type="gene ID" value="WBGene00284845"/>
</dbReference>